<dbReference type="Gene3D" id="3.40.50.720">
    <property type="entry name" value="NAD(P)-binding Rossmann-like Domain"/>
    <property type="match status" value="2"/>
</dbReference>
<keyword evidence="2 4" id="KW-0560">Oxidoreductase</keyword>
<gene>
    <name evidence="7" type="ORF">K8V56_03605</name>
</gene>
<name>A0A921KBM9_SPOPS</name>
<accession>A0A921KBM9</accession>
<dbReference type="SUPFAM" id="SSF51735">
    <property type="entry name" value="NAD(P)-binding Rossmann-fold domains"/>
    <property type="match status" value="1"/>
</dbReference>
<evidence type="ECO:0000313" key="8">
    <source>
        <dbReference type="Proteomes" id="UP000698173"/>
    </source>
</evidence>
<evidence type="ECO:0000313" key="7">
    <source>
        <dbReference type="EMBL" id="HJF30850.1"/>
    </source>
</evidence>
<dbReference type="PROSITE" id="PS00671">
    <property type="entry name" value="D_2_HYDROXYACID_DH_3"/>
    <property type="match status" value="1"/>
</dbReference>
<dbReference type="InterPro" id="IPR050418">
    <property type="entry name" value="D-iso_2-hydroxyacid_DH_PdxB"/>
</dbReference>
<dbReference type="PANTHER" id="PTHR43761">
    <property type="entry name" value="D-ISOMER SPECIFIC 2-HYDROXYACID DEHYDROGENASE FAMILY PROTEIN (AFU_ORTHOLOGUE AFUA_1G13630)"/>
    <property type="match status" value="1"/>
</dbReference>
<keyword evidence="3" id="KW-0520">NAD</keyword>
<dbReference type="PANTHER" id="PTHR43761:SF1">
    <property type="entry name" value="D-ISOMER SPECIFIC 2-HYDROXYACID DEHYDROGENASE CATALYTIC DOMAIN-CONTAINING PROTEIN-RELATED"/>
    <property type="match status" value="1"/>
</dbReference>
<dbReference type="Proteomes" id="UP000698173">
    <property type="component" value="Unassembled WGS sequence"/>
</dbReference>
<feature type="domain" description="D-isomer specific 2-hydroxyacid dehydrogenase NAD-binding" evidence="6">
    <location>
        <begin position="110"/>
        <end position="287"/>
    </location>
</feature>
<organism evidence="7 8">
    <name type="scientific">Sporosarcina psychrophila</name>
    <name type="common">Bacillus psychrophilus</name>
    <dbReference type="NCBI Taxonomy" id="1476"/>
    <lineage>
        <taxon>Bacteria</taxon>
        <taxon>Bacillati</taxon>
        <taxon>Bacillota</taxon>
        <taxon>Bacilli</taxon>
        <taxon>Bacillales</taxon>
        <taxon>Caryophanaceae</taxon>
        <taxon>Sporosarcina</taxon>
    </lineage>
</organism>
<dbReference type="InterPro" id="IPR006139">
    <property type="entry name" value="D-isomer_2_OHA_DH_cat_dom"/>
</dbReference>
<dbReference type="FunFam" id="3.40.50.720:FF:000203">
    <property type="entry name" value="D-3-phosphoglycerate dehydrogenase (SerA)"/>
    <property type="match status" value="1"/>
</dbReference>
<dbReference type="GO" id="GO:0003714">
    <property type="term" value="F:transcription corepressor activity"/>
    <property type="evidence" value="ECO:0007669"/>
    <property type="project" value="InterPro"/>
</dbReference>
<sequence length="325" mass="36372">MTNFEIVITDCDHENITIEKEILAFGNKTFVLKQCKTESDLIEECQGASVWINQYAPITKNVIESCPDLKLVVRYGVGVNNVDLDAATEHGVQVCNIPDYGTQEVADHALALMLSLTRKISKMNRSVKNGEWDYQKGIPIYRHSAQTIGIIGLGRIGTEFARRVLALGCRVVVYDPNRNKNSSYGFNNQVEFVSFDQLLAESDVISIHCPLDSAQKLISTVELQKMKPSSYLINVSRGGIIDEEALNLALENGWIAGAALDVAEQEPIAKESPLLLRDNFLCTPHMAWYSEQSAKELKRKVAEESVRFLDGQLLHYPVNKLKNRE</sequence>
<reference evidence="7" key="1">
    <citation type="journal article" date="2021" name="PeerJ">
        <title>Extensive microbial diversity within the chicken gut microbiome revealed by metagenomics and culture.</title>
        <authorList>
            <person name="Gilroy R."/>
            <person name="Ravi A."/>
            <person name="Getino M."/>
            <person name="Pursley I."/>
            <person name="Horton D.L."/>
            <person name="Alikhan N.F."/>
            <person name="Baker D."/>
            <person name="Gharbi K."/>
            <person name="Hall N."/>
            <person name="Watson M."/>
            <person name="Adriaenssens E.M."/>
            <person name="Foster-Nyarko E."/>
            <person name="Jarju S."/>
            <person name="Secka A."/>
            <person name="Antonio M."/>
            <person name="Oren A."/>
            <person name="Chaudhuri R.R."/>
            <person name="La Ragione R."/>
            <person name="Hildebrand F."/>
            <person name="Pallen M.J."/>
        </authorList>
    </citation>
    <scope>NUCLEOTIDE SEQUENCE</scope>
    <source>
        <strain evidence="7">CHK171-7178</strain>
    </source>
</reference>
<evidence type="ECO:0000259" key="5">
    <source>
        <dbReference type="Pfam" id="PF00389"/>
    </source>
</evidence>
<dbReference type="GO" id="GO:0016616">
    <property type="term" value="F:oxidoreductase activity, acting on the CH-OH group of donors, NAD or NADP as acceptor"/>
    <property type="evidence" value="ECO:0007669"/>
    <property type="project" value="InterPro"/>
</dbReference>
<proteinExistence type="inferred from homology"/>
<dbReference type="PROSITE" id="PS00065">
    <property type="entry name" value="D_2_HYDROXYACID_DH_1"/>
    <property type="match status" value="1"/>
</dbReference>
<dbReference type="Pfam" id="PF00389">
    <property type="entry name" value="2-Hacid_dh"/>
    <property type="match status" value="1"/>
</dbReference>
<comment type="similarity">
    <text evidence="1 4">Belongs to the D-isomer specific 2-hydroxyacid dehydrogenase family.</text>
</comment>
<evidence type="ECO:0000256" key="3">
    <source>
        <dbReference type="ARBA" id="ARBA00023027"/>
    </source>
</evidence>
<evidence type="ECO:0000259" key="6">
    <source>
        <dbReference type="Pfam" id="PF02826"/>
    </source>
</evidence>
<dbReference type="Pfam" id="PF02826">
    <property type="entry name" value="2-Hacid_dh_C"/>
    <property type="match status" value="1"/>
</dbReference>
<dbReference type="InterPro" id="IPR006140">
    <property type="entry name" value="D-isomer_DH_NAD-bd"/>
</dbReference>
<dbReference type="AlphaFoldDB" id="A0A921KBM9"/>
<dbReference type="InterPro" id="IPR036291">
    <property type="entry name" value="NAD(P)-bd_dom_sf"/>
</dbReference>
<dbReference type="GO" id="GO:0051287">
    <property type="term" value="F:NAD binding"/>
    <property type="evidence" value="ECO:0007669"/>
    <property type="project" value="InterPro"/>
</dbReference>
<protein>
    <submittedName>
        <fullName evidence="7">C-terminal binding protein</fullName>
    </submittedName>
</protein>
<evidence type="ECO:0000256" key="2">
    <source>
        <dbReference type="ARBA" id="ARBA00023002"/>
    </source>
</evidence>
<dbReference type="InterPro" id="IPR029753">
    <property type="entry name" value="D-isomer_DH_CS"/>
</dbReference>
<evidence type="ECO:0000256" key="1">
    <source>
        <dbReference type="ARBA" id="ARBA00005854"/>
    </source>
</evidence>
<dbReference type="CDD" id="cd05299">
    <property type="entry name" value="CtBP_dh"/>
    <property type="match status" value="1"/>
</dbReference>
<dbReference type="InterPro" id="IPR043322">
    <property type="entry name" value="CtBP"/>
</dbReference>
<feature type="domain" description="D-isomer specific 2-hydroxyacid dehydrogenase catalytic" evidence="5">
    <location>
        <begin position="27"/>
        <end position="319"/>
    </location>
</feature>
<comment type="caution">
    <text evidence="7">The sequence shown here is derived from an EMBL/GenBank/DDBJ whole genome shotgun (WGS) entry which is preliminary data.</text>
</comment>
<reference evidence="7" key="2">
    <citation type="submission" date="2021-09" db="EMBL/GenBank/DDBJ databases">
        <authorList>
            <person name="Gilroy R."/>
        </authorList>
    </citation>
    <scope>NUCLEOTIDE SEQUENCE</scope>
    <source>
        <strain evidence="7">CHK171-7178</strain>
    </source>
</reference>
<dbReference type="SUPFAM" id="SSF52283">
    <property type="entry name" value="Formate/glycerate dehydrogenase catalytic domain-like"/>
    <property type="match status" value="1"/>
</dbReference>
<dbReference type="EMBL" id="DYWT01000060">
    <property type="protein sequence ID" value="HJF30850.1"/>
    <property type="molecule type" value="Genomic_DNA"/>
</dbReference>
<evidence type="ECO:0000256" key="4">
    <source>
        <dbReference type="RuleBase" id="RU003719"/>
    </source>
</evidence>
<dbReference type="InterPro" id="IPR029752">
    <property type="entry name" value="D-isomer_DH_CS1"/>
</dbReference>